<dbReference type="AlphaFoldDB" id="Q2IMZ0"/>
<evidence type="ECO:0000313" key="1">
    <source>
        <dbReference type="EMBL" id="ABC80170.1"/>
    </source>
</evidence>
<dbReference type="HOGENOM" id="CLU_097432_1_0_7"/>
<dbReference type="PROSITE" id="PS51257">
    <property type="entry name" value="PROKAR_LIPOPROTEIN"/>
    <property type="match status" value="1"/>
</dbReference>
<dbReference type="KEGG" id="ade:Adeh_0394"/>
<proteinExistence type="predicted"/>
<dbReference type="InterPro" id="IPR008517">
    <property type="entry name" value="GNA1162-like"/>
</dbReference>
<dbReference type="eggNOG" id="COG4380">
    <property type="taxonomic scope" value="Bacteria"/>
</dbReference>
<dbReference type="Gene3D" id="3.40.50.10610">
    <property type="entry name" value="ABC-type transport auxiliary lipoprotein component"/>
    <property type="match status" value="1"/>
</dbReference>
<reference evidence="1 2" key="1">
    <citation type="submission" date="2006-01" db="EMBL/GenBank/DDBJ databases">
        <title>Complete sequence of Anaeromyxobacter dehalogenans 2CP-C.</title>
        <authorList>
            <consortium name="US DOE Joint Genome Institute"/>
            <person name="Copeland A."/>
            <person name="Lucas S."/>
            <person name="Lapidus A."/>
            <person name="Barry K."/>
            <person name="Detter J.C."/>
            <person name="Glavina T."/>
            <person name="Hammon N."/>
            <person name="Israni S."/>
            <person name="Pitluck S."/>
            <person name="Brettin T."/>
            <person name="Bruce D."/>
            <person name="Han C."/>
            <person name="Tapia R."/>
            <person name="Gilna P."/>
            <person name="Kiss H."/>
            <person name="Schmutz J."/>
            <person name="Larimer F."/>
            <person name="Land M."/>
            <person name="Kyrpides N."/>
            <person name="Anderson I."/>
            <person name="Sanford R.A."/>
            <person name="Ritalahti K.M."/>
            <person name="Thomas H.S."/>
            <person name="Kirby J.R."/>
            <person name="Zhulin I.B."/>
            <person name="Loeffler F.E."/>
            <person name="Richardson P."/>
        </authorList>
    </citation>
    <scope>NUCLEOTIDE SEQUENCE [LARGE SCALE GENOMIC DNA]</scope>
    <source>
        <strain evidence="1 2">2CP-C</strain>
    </source>
</reference>
<organism evidence="1 2">
    <name type="scientific">Anaeromyxobacter dehalogenans (strain 2CP-C)</name>
    <dbReference type="NCBI Taxonomy" id="290397"/>
    <lineage>
        <taxon>Bacteria</taxon>
        <taxon>Pseudomonadati</taxon>
        <taxon>Myxococcota</taxon>
        <taxon>Myxococcia</taxon>
        <taxon>Myxococcales</taxon>
        <taxon>Cystobacterineae</taxon>
        <taxon>Anaeromyxobacteraceae</taxon>
        <taxon>Anaeromyxobacter</taxon>
    </lineage>
</organism>
<gene>
    <name evidence="1" type="ordered locus">Adeh_0394</name>
</gene>
<dbReference type="Proteomes" id="UP000001935">
    <property type="component" value="Chromosome"/>
</dbReference>
<sequence>MGRLGSLAGRLASPAGRLASLATLAALLSACGTAQVKKDYGAFNTARPRAILVVPVVNKSVEIDAPEYFLSTLPVPVAERGYYVFPVNLVKRVLEDDGLADASLVHGADPVRLCSLFGADAVLLASVEKWEAKYMVVTTQVNVEFEYVLKDGKTGQTLWTERRSMSYQPGNSGGGLIGALVNAAVTKASPNYMPLARQANAQAFAWPGPGFPAGPYRPEYGQDVQVMAAQP</sequence>
<dbReference type="Pfam" id="PF05643">
    <property type="entry name" value="GNA1162-like"/>
    <property type="match status" value="1"/>
</dbReference>
<keyword evidence="1" id="KW-0449">Lipoprotein</keyword>
<dbReference type="RefSeq" id="WP_011419453.1">
    <property type="nucleotide sequence ID" value="NC_007760.1"/>
</dbReference>
<protein>
    <submittedName>
        <fullName evidence="1">Lipoprotein, putative</fullName>
    </submittedName>
</protein>
<dbReference type="STRING" id="290397.Adeh_0394"/>
<name>Q2IMZ0_ANADE</name>
<accession>Q2IMZ0</accession>
<dbReference type="EMBL" id="CP000251">
    <property type="protein sequence ID" value="ABC80170.1"/>
    <property type="molecule type" value="Genomic_DNA"/>
</dbReference>
<evidence type="ECO:0000313" key="2">
    <source>
        <dbReference type="Proteomes" id="UP000001935"/>
    </source>
</evidence>
<dbReference type="OrthoDB" id="1014694at2"/>